<organism evidence="12 13">
    <name type="scientific">Punica granatum</name>
    <name type="common">Pomegranate</name>
    <dbReference type="NCBI Taxonomy" id="22663"/>
    <lineage>
        <taxon>Eukaryota</taxon>
        <taxon>Viridiplantae</taxon>
        <taxon>Streptophyta</taxon>
        <taxon>Embryophyta</taxon>
        <taxon>Tracheophyta</taxon>
        <taxon>Spermatophyta</taxon>
        <taxon>Magnoliopsida</taxon>
        <taxon>eudicotyledons</taxon>
        <taxon>Gunneridae</taxon>
        <taxon>Pentapetalae</taxon>
        <taxon>rosids</taxon>
        <taxon>malvids</taxon>
        <taxon>Myrtales</taxon>
        <taxon>Lythraceae</taxon>
        <taxon>Punica</taxon>
    </lineage>
</organism>
<name>A0A218W144_PUNGR</name>
<dbReference type="EMBL" id="MTKT01005556">
    <property type="protein sequence ID" value="OWM66030.1"/>
    <property type="molecule type" value="Genomic_DNA"/>
</dbReference>
<comment type="catalytic activity">
    <reaction evidence="10">
        <text>indole-3-pyruvate + NADPH + O2 + H(+) = (indol-3-yl)acetate + CO2 + NADP(+) + H2O</text>
        <dbReference type="Rhea" id="RHEA:34331"/>
        <dbReference type="ChEBI" id="CHEBI:15377"/>
        <dbReference type="ChEBI" id="CHEBI:15378"/>
        <dbReference type="ChEBI" id="CHEBI:15379"/>
        <dbReference type="ChEBI" id="CHEBI:16526"/>
        <dbReference type="ChEBI" id="CHEBI:17640"/>
        <dbReference type="ChEBI" id="CHEBI:30854"/>
        <dbReference type="ChEBI" id="CHEBI:57783"/>
        <dbReference type="ChEBI" id="CHEBI:58349"/>
        <dbReference type="EC" id="1.14.13.168"/>
    </reaction>
</comment>
<dbReference type="GO" id="GO:0103075">
    <property type="term" value="F:indole-3-pyruvate monooxygenase activity"/>
    <property type="evidence" value="ECO:0007669"/>
    <property type="project" value="UniProtKB-EC"/>
</dbReference>
<dbReference type="Proteomes" id="UP000197138">
    <property type="component" value="Unassembled WGS sequence"/>
</dbReference>
<dbReference type="Pfam" id="PF00743">
    <property type="entry name" value="FMO-like"/>
    <property type="match status" value="1"/>
</dbReference>
<evidence type="ECO:0000256" key="3">
    <source>
        <dbReference type="ARBA" id="ARBA00009183"/>
    </source>
</evidence>
<evidence type="ECO:0000313" key="13">
    <source>
        <dbReference type="Proteomes" id="UP000197138"/>
    </source>
</evidence>
<dbReference type="InterPro" id="IPR050982">
    <property type="entry name" value="Auxin_biosynth/cation_transpt"/>
</dbReference>
<evidence type="ECO:0000256" key="2">
    <source>
        <dbReference type="ARBA" id="ARBA00004814"/>
    </source>
</evidence>
<dbReference type="GO" id="GO:0050660">
    <property type="term" value="F:flavin adenine dinucleotide binding"/>
    <property type="evidence" value="ECO:0007669"/>
    <property type="project" value="InterPro"/>
</dbReference>
<dbReference type="PRINTS" id="PR00469">
    <property type="entry name" value="PNDRDTASEII"/>
</dbReference>
<dbReference type="InterPro" id="IPR036188">
    <property type="entry name" value="FAD/NAD-bd_sf"/>
</dbReference>
<dbReference type="InterPro" id="IPR020946">
    <property type="entry name" value="Flavin_mOase-like"/>
</dbReference>
<evidence type="ECO:0000256" key="5">
    <source>
        <dbReference type="ARBA" id="ARBA00022827"/>
    </source>
</evidence>
<dbReference type="AlphaFoldDB" id="A0A218W144"/>
<comment type="cofactor">
    <cofactor evidence="1 11">
        <name>FAD</name>
        <dbReference type="ChEBI" id="CHEBI:57692"/>
    </cofactor>
</comment>
<keyword evidence="6" id="KW-0521">NADP</keyword>
<reference evidence="13" key="1">
    <citation type="journal article" date="2017" name="Plant J.">
        <title>The pomegranate (Punica granatum L.) genome and the genomics of punicalagin biosynthesis.</title>
        <authorList>
            <person name="Qin G."/>
            <person name="Xu C."/>
            <person name="Ming R."/>
            <person name="Tang H."/>
            <person name="Guyot R."/>
            <person name="Kramer E.M."/>
            <person name="Hu Y."/>
            <person name="Yi X."/>
            <person name="Qi Y."/>
            <person name="Xu X."/>
            <person name="Gao Z."/>
            <person name="Pan H."/>
            <person name="Jian J."/>
            <person name="Tian Y."/>
            <person name="Yue Z."/>
            <person name="Xu Y."/>
        </authorList>
    </citation>
    <scope>NUCLEOTIDE SEQUENCE [LARGE SCALE GENOMIC DNA]</scope>
    <source>
        <strain evidence="13">cv. Dabenzi</strain>
    </source>
</reference>
<evidence type="ECO:0000256" key="9">
    <source>
        <dbReference type="ARBA" id="ARBA00023070"/>
    </source>
</evidence>
<proteinExistence type="inferred from homology"/>
<comment type="caution">
    <text evidence="12">The sequence shown here is derived from an EMBL/GenBank/DDBJ whole genome shotgun (WGS) entry which is preliminary data.</text>
</comment>
<sequence length="429" mass="47938">MDCYLKEVEGKILHDRPVDSVMQTRRLACSLWIPDPIIVGAGASGLATAACLRRQGVPSLILERAPCTAALWRTKAYDRLRLHLPKHFCELPLLSFPDHFPTYPTKDQFLAYLDDYANQFGLRPVFNRTVTGAKFDRSLQAWTVKTLSSKGDDEVEYITKWLIVASGENAEEFVPKFDGMSEFGGKIIHTSSYKSGEMFKGKNVLIVGCGNSGMEVCLDLYNYGAQASIVVRDSVHVLPQEMLGRSTFGLSMWLLKWLSIKLVDQFLLLMSLFTLGDTAKYGFVRPKLGPLQLKNMTGKTPVLDVGTLSKIRSGDIKVYRGIKKFTHGAVEFVDGKVESFDAIIFATGYKSNVPSWLKDTDMFCEDGFPRKPFPEGWKGKSGLYAVGFTRRGLLGASIDARRVAEDIGKQWKAENKHVEVRSTYGQREG</sequence>
<keyword evidence="9" id="KW-0073">Auxin biosynthesis</keyword>
<evidence type="ECO:0000256" key="11">
    <source>
        <dbReference type="RuleBase" id="RU361177"/>
    </source>
</evidence>
<dbReference type="Gene3D" id="3.50.50.60">
    <property type="entry name" value="FAD/NAD(P)-binding domain"/>
    <property type="match status" value="1"/>
</dbReference>
<dbReference type="SUPFAM" id="SSF51905">
    <property type="entry name" value="FAD/NAD(P)-binding domain"/>
    <property type="match status" value="2"/>
</dbReference>
<keyword evidence="4 11" id="KW-0285">Flavoprotein</keyword>
<dbReference type="PANTHER" id="PTHR43539:SF36">
    <property type="entry name" value="INDOLE-3-PYRUVATE MONOOXYGENASE YUCCA2"/>
    <property type="match status" value="1"/>
</dbReference>
<gene>
    <name evidence="12" type="ORF">CDL15_Pgr015456</name>
</gene>
<protein>
    <recommendedName>
        <fullName evidence="11">Flavin-containing monooxygenase</fullName>
        <ecNumber evidence="11">1.-.-.-</ecNumber>
    </recommendedName>
</protein>
<dbReference type="GO" id="GO:0009851">
    <property type="term" value="P:auxin biosynthetic process"/>
    <property type="evidence" value="ECO:0007669"/>
    <property type="project" value="UniProtKB-KW"/>
</dbReference>
<comment type="pathway">
    <text evidence="2">Plant hormone metabolism; auxin biosynthesis.</text>
</comment>
<dbReference type="GO" id="GO:0004499">
    <property type="term" value="F:N,N-dimethylaniline monooxygenase activity"/>
    <property type="evidence" value="ECO:0007669"/>
    <property type="project" value="InterPro"/>
</dbReference>
<keyword evidence="8 11" id="KW-0503">Monooxygenase</keyword>
<evidence type="ECO:0000313" key="12">
    <source>
        <dbReference type="EMBL" id="OWM66030.1"/>
    </source>
</evidence>
<dbReference type="EC" id="1.-.-.-" evidence="11"/>
<keyword evidence="7 11" id="KW-0560">Oxidoreductase</keyword>
<evidence type="ECO:0000256" key="8">
    <source>
        <dbReference type="ARBA" id="ARBA00023033"/>
    </source>
</evidence>
<evidence type="ECO:0000256" key="4">
    <source>
        <dbReference type="ARBA" id="ARBA00022630"/>
    </source>
</evidence>
<evidence type="ECO:0000256" key="7">
    <source>
        <dbReference type="ARBA" id="ARBA00023002"/>
    </source>
</evidence>
<dbReference type="GO" id="GO:0050661">
    <property type="term" value="F:NADP binding"/>
    <property type="evidence" value="ECO:0007669"/>
    <property type="project" value="InterPro"/>
</dbReference>
<dbReference type="FunFam" id="3.50.50.60:FF:000100">
    <property type="entry name" value="Flavin-containing monooxygenase"/>
    <property type="match status" value="1"/>
</dbReference>
<evidence type="ECO:0000256" key="6">
    <source>
        <dbReference type="ARBA" id="ARBA00022857"/>
    </source>
</evidence>
<keyword evidence="5 11" id="KW-0274">FAD</keyword>
<comment type="similarity">
    <text evidence="3 11">Belongs to the FMO family.</text>
</comment>
<accession>A0A218W144</accession>
<dbReference type="PANTHER" id="PTHR43539">
    <property type="entry name" value="FLAVIN-BINDING MONOOXYGENASE-LIKE PROTEIN (AFU_ORTHOLOGUE AFUA_4G09220)"/>
    <property type="match status" value="1"/>
</dbReference>
<evidence type="ECO:0000256" key="10">
    <source>
        <dbReference type="ARBA" id="ARBA00047707"/>
    </source>
</evidence>
<evidence type="ECO:0000256" key="1">
    <source>
        <dbReference type="ARBA" id="ARBA00001974"/>
    </source>
</evidence>